<comment type="caution">
    <text evidence="2">The sequence shown here is derived from an EMBL/GenBank/DDBJ whole genome shotgun (WGS) entry which is preliminary data.</text>
</comment>
<dbReference type="InterPro" id="IPR050261">
    <property type="entry name" value="FrsA_esterase"/>
</dbReference>
<dbReference type="PANTHER" id="PTHR22946:SF4">
    <property type="entry name" value="ESTERASE FRSA"/>
    <property type="match status" value="1"/>
</dbReference>
<protein>
    <submittedName>
        <fullName evidence="2">Alpha/beta hydrolase</fullName>
    </submittedName>
</protein>
<name>A0AB94IEB1_9GAMM</name>
<dbReference type="GO" id="GO:0016787">
    <property type="term" value="F:hydrolase activity"/>
    <property type="evidence" value="ECO:0007669"/>
    <property type="project" value="UniProtKB-KW"/>
</dbReference>
<proteinExistence type="predicted"/>
<dbReference type="Gene3D" id="3.40.50.1820">
    <property type="entry name" value="alpha/beta hydrolase"/>
    <property type="match status" value="1"/>
</dbReference>
<gene>
    <name evidence="2" type="ORF">O970_01960</name>
</gene>
<evidence type="ECO:0000313" key="2">
    <source>
        <dbReference type="EMBL" id="TEA27803.1"/>
    </source>
</evidence>
<dbReference type="InterPro" id="IPR029058">
    <property type="entry name" value="AB_hydrolase_fold"/>
</dbReference>
<evidence type="ECO:0000313" key="3">
    <source>
        <dbReference type="Proteomes" id="UP000506160"/>
    </source>
</evidence>
<dbReference type="Proteomes" id="UP000506160">
    <property type="component" value="Unassembled WGS sequence"/>
</dbReference>
<keyword evidence="1 2" id="KW-0378">Hydrolase</keyword>
<dbReference type="PANTHER" id="PTHR22946">
    <property type="entry name" value="DIENELACTONE HYDROLASE DOMAIN-CONTAINING PROTEIN-RELATED"/>
    <property type="match status" value="1"/>
</dbReference>
<dbReference type="Pfam" id="PF06500">
    <property type="entry name" value="FrsA-like"/>
    <property type="match status" value="1"/>
</dbReference>
<dbReference type="InterPro" id="IPR010520">
    <property type="entry name" value="FrsA-like"/>
</dbReference>
<organism evidence="2 3">
    <name type="scientific">Candidatus Schmidhempelia bombi str. Bimp</name>
    <dbReference type="NCBI Taxonomy" id="1387197"/>
    <lineage>
        <taxon>Bacteria</taxon>
        <taxon>Pseudomonadati</taxon>
        <taxon>Pseudomonadota</taxon>
        <taxon>Gammaproteobacteria</taxon>
        <taxon>Orbales</taxon>
        <taxon>Orbaceae</taxon>
        <taxon>Candidatus Schmidhempelia</taxon>
    </lineage>
</organism>
<dbReference type="SUPFAM" id="SSF53474">
    <property type="entry name" value="alpha/beta-Hydrolases"/>
    <property type="match status" value="1"/>
</dbReference>
<keyword evidence="3" id="KW-1185">Reference proteome</keyword>
<evidence type="ECO:0000256" key="1">
    <source>
        <dbReference type="ARBA" id="ARBA00022801"/>
    </source>
</evidence>
<dbReference type="EMBL" id="AWGA01000017">
    <property type="protein sequence ID" value="TEA27803.1"/>
    <property type="molecule type" value="Genomic_DNA"/>
</dbReference>
<accession>A0AB94IEB1</accession>
<reference evidence="2 3" key="1">
    <citation type="journal article" date="2014" name="Appl. Environ. Microbiol.">
        <title>Genomic features of a bumble bee symbiont reflect its host environment.</title>
        <authorList>
            <person name="Martinson V.G."/>
            <person name="Magoc T."/>
            <person name="Koch H."/>
            <person name="Salzberg S.L."/>
            <person name="Moran N.A."/>
        </authorList>
    </citation>
    <scope>NUCLEOTIDE SEQUENCE [LARGE SCALE GENOMIC DNA]</scope>
    <source>
        <strain evidence="2 3">Bimp</strain>
    </source>
</reference>
<dbReference type="AlphaFoldDB" id="A0AB94IEB1"/>
<dbReference type="RefSeq" id="WP_024495508.1">
    <property type="nucleotide sequence ID" value="NZ_AWGA01000017.1"/>
</dbReference>
<sequence>MTVANLSEQLFKPQVDYPETSSLIQRVDYNYINYRHTLDGENDRHWYRVLNRLLWHWRGLSLIEIEAVLARIAVSDKKKSNPQWFDTIKGYQSGNWIYEFLSQANEWQQQANLLNQQSSEQAVRTRRHKYHLTASQYASLSSYPHYRDDKLALQAQSLAYRYYQQALDDSPYDYKILSFNVAQQRIEGILHLPYKGQDSACPIVLLCGGLSHLQFDFYPYFSQHLAPYGIGLLTVDTPGIGQSARIKLTQDSSIVHQAVLEQLPTVPWIDHKRVILAGFRFGTQIATRLSYLAPDRIKGLLCFAPILHQLYVDTKLQAYLPIMFRDLLADRLGLTSSSNQYLAAELCYYSLKYQGLINKPCSVPMMSILFDQDLLCSESDAQLLHSTQRHQRLKVASMSLQKNLDKAFIQSSRWIASLIGKTA</sequence>